<dbReference type="PIRSF" id="PIRSF035865">
    <property type="entry name" value="UCP035865"/>
    <property type="match status" value="1"/>
</dbReference>
<dbReference type="EMBL" id="JACIEC010000001">
    <property type="protein sequence ID" value="MBB4142196.1"/>
    <property type="molecule type" value="Genomic_DNA"/>
</dbReference>
<reference evidence="1 2" key="1">
    <citation type="submission" date="2020-08" db="EMBL/GenBank/DDBJ databases">
        <title>Genomic Encyclopedia of Type Strains, Phase IV (KMG-IV): sequencing the most valuable type-strain genomes for metagenomic binning, comparative biology and taxonomic classification.</title>
        <authorList>
            <person name="Goeker M."/>
        </authorList>
    </citation>
    <scope>NUCLEOTIDE SEQUENCE [LARGE SCALE GENOMIC DNA]</scope>
    <source>
        <strain evidence="1 2">DSM 29514</strain>
    </source>
</reference>
<dbReference type="Pfam" id="PF10098">
    <property type="entry name" value="DUF2336"/>
    <property type="match status" value="1"/>
</dbReference>
<dbReference type="RefSeq" id="WP_165135997.1">
    <property type="nucleotide sequence ID" value="NZ_CP049250.1"/>
</dbReference>
<keyword evidence="2" id="KW-1185">Reference proteome</keyword>
<dbReference type="InterPro" id="IPR019285">
    <property type="entry name" value="DUF2336"/>
</dbReference>
<comment type="caution">
    <text evidence="1">The sequence shown here is derived from an EMBL/GenBank/DDBJ whole genome shotgun (WGS) entry which is preliminary data.</text>
</comment>
<organism evidence="1 2">
    <name type="scientific">Rhizobium rhizoryzae</name>
    <dbReference type="NCBI Taxonomy" id="451876"/>
    <lineage>
        <taxon>Bacteria</taxon>
        <taxon>Pseudomonadati</taxon>
        <taxon>Pseudomonadota</taxon>
        <taxon>Alphaproteobacteria</taxon>
        <taxon>Hyphomicrobiales</taxon>
        <taxon>Rhizobiaceae</taxon>
        <taxon>Rhizobium/Agrobacterium group</taxon>
        <taxon>Rhizobium</taxon>
    </lineage>
</organism>
<name>A0A7W6LFX6_9HYPH</name>
<proteinExistence type="predicted"/>
<dbReference type="InterPro" id="IPR014598">
    <property type="entry name" value="UCP035865"/>
</dbReference>
<gene>
    <name evidence="1" type="ORF">GGQ72_000695</name>
</gene>
<dbReference type="Proteomes" id="UP000519897">
    <property type="component" value="Unassembled WGS sequence"/>
</dbReference>
<sequence>MIIQAFLRWAETAGAADRAKAARALAKAYFRLRPDDPQKQAALHAMIHLLDDPSSAVRFALSESLAEEPSAPRAVVLALAEDQPDIACPVITFSPVLTDMDLVDIAGRGSSMTRGLIATRPELGRGVAAAIAEIGDTAEAVILLENDSADLSRYVLKRLAERHARSCEVRNLLLDREDLPAEARDVLVREISRALAGSLLVQATLSAPRIAYLTEEAATLATLRLVGNALSDEIPLLVQTMREDGRLTSAFLMHALCSGRIEFFAAAMTDLSGLDDRRVRSIMATGRKHAIRALYESCGLSREISEVFVEATMLWREKLREVQGSGEGIFDALIERYPRTVDTYTTINELLDIVESLQRQEYRDMARAYAEQTAYAA</sequence>
<dbReference type="AlphaFoldDB" id="A0A7W6LFX6"/>
<protein>
    <submittedName>
        <fullName evidence="1">Uncharacterized protein (DUF2336 family)</fullName>
    </submittedName>
</protein>
<evidence type="ECO:0000313" key="2">
    <source>
        <dbReference type="Proteomes" id="UP000519897"/>
    </source>
</evidence>
<evidence type="ECO:0000313" key="1">
    <source>
        <dbReference type="EMBL" id="MBB4142196.1"/>
    </source>
</evidence>
<accession>A0A7W6LFX6</accession>